<proteinExistence type="predicted"/>
<organism evidence="1 2">
    <name type="scientific">Flavobacterium arundinis</name>
    <dbReference type="NCBI Taxonomy" id="3139143"/>
    <lineage>
        <taxon>Bacteria</taxon>
        <taxon>Pseudomonadati</taxon>
        <taxon>Bacteroidota</taxon>
        <taxon>Flavobacteriia</taxon>
        <taxon>Flavobacteriales</taxon>
        <taxon>Flavobacteriaceae</taxon>
        <taxon>Flavobacterium</taxon>
    </lineage>
</organism>
<gene>
    <name evidence="1" type="ORF">AAEO56_15945</name>
</gene>
<reference evidence="1 2" key="1">
    <citation type="submission" date="2024-04" db="EMBL/GenBank/DDBJ databases">
        <title>Flavobacterium sp. DGU11 16S ribosomal RNA gene Genome sequencing and assembly.</title>
        <authorList>
            <person name="Park S."/>
        </authorList>
    </citation>
    <scope>NUCLEOTIDE SEQUENCE [LARGE SCALE GENOMIC DNA]</scope>
    <source>
        <strain evidence="1 2">DGU11</strain>
    </source>
</reference>
<protein>
    <submittedName>
        <fullName evidence="1">Uncharacterized protein</fullName>
    </submittedName>
</protein>
<accession>A0ABU9I015</accession>
<evidence type="ECO:0000313" key="1">
    <source>
        <dbReference type="EMBL" id="MEL1245765.1"/>
    </source>
</evidence>
<name>A0ABU9I015_9FLAO</name>
<dbReference type="RefSeq" id="WP_341698057.1">
    <property type="nucleotide sequence ID" value="NZ_JBBYHR010000009.1"/>
</dbReference>
<dbReference type="EMBL" id="JBBYHR010000009">
    <property type="protein sequence ID" value="MEL1245765.1"/>
    <property type="molecule type" value="Genomic_DNA"/>
</dbReference>
<dbReference type="Proteomes" id="UP001464555">
    <property type="component" value="Unassembled WGS sequence"/>
</dbReference>
<sequence length="118" mass="13640">MDITSEYLHNLLFHEETGLLMKFHFGQGLDMEAVDRLYEALEILKADWKDKSYLPKDLVFILVDIVPALYCDLPAYVGTPEYDQYVEIFYNLSTAVSMCVNPDVNDMHFNKPLKDIGI</sequence>
<evidence type="ECO:0000313" key="2">
    <source>
        <dbReference type="Proteomes" id="UP001464555"/>
    </source>
</evidence>
<comment type="caution">
    <text evidence="1">The sequence shown here is derived from an EMBL/GenBank/DDBJ whole genome shotgun (WGS) entry which is preliminary data.</text>
</comment>
<keyword evidence="2" id="KW-1185">Reference proteome</keyword>